<feature type="domain" description="DNA2/NAM7 helicase-like C-terminal" evidence="27">
    <location>
        <begin position="1304"/>
        <end position="1521"/>
    </location>
</feature>
<dbReference type="SUPFAM" id="SSF52540">
    <property type="entry name" value="P-loop containing nucleoside triphosphate hydrolases"/>
    <property type="match status" value="1"/>
</dbReference>
<evidence type="ECO:0000256" key="21">
    <source>
        <dbReference type="ARBA" id="ARBA00032548"/>
    </source>
</evidence>
<feature type="region of interest" description="Disordered" evidence="23">
    <location>
        <begin position="42"/>
        <end position="68"/>
    </location>
</feature>
<keyword evidence="16" id="KW-0411">Iron-sulfur</keyword>
<dbReference type="InterPro" id="IPR027417">
    <property type="entry name" value="P-loop_NTPase"/>
</dbReference>
<evidence type="ECO:0000256" key="14">
    <source>
        <dbReference type="ARBA" id="ARBA00022840"/>
    </source>
</evidence>
<dbReference type="InterPro" id="IPR041679">
    <property type="entry name" value="DNA2/NAM7-like_C"/>
</dbReference>
<keyword evidence="17" id="KW-0238">DNA-binding</keyword>
<dbReference type="InterPro" id="IPR050534">
    <property type="entry name" value="Coronavir_polyprotein_1ab"/>
</dbReference>
<evidence type="ECO:0000256" key="1">
    <source>
        <dbReference type="ARBA" id="ARBA00001966"/>
    </source>
</evidence>
<dbReference type="CDD" id="cd22318">
    <property type="entry name" value="DNA2_N-like"/>
    <property type="match status" value="1"/>
</dbReference>
<feature type="region of interest" description="Disordered" evidence="23">
    <location>
        <begin position="149"/>
        <end position="172"/>
    </location>
</feature>
<evidence type="ECO:0000256" key="17">
    <source>
        <dbReference type="ARBA" id="ARBA00023125"/>
    </source>
</evidence>
<dbReference type="GO" id="GO:0005634">
    <property type="term" value="C:nucleus"/>
    <property type="evidence" value="ECO:0007669"/>
    <property type="project" value="UniProtKB-SubCell"/>
</dbReference>
<feature type="domain" description="DUF83" evidence="24">
    <location>
        <begin position="873"/>
        <end position="965"/>
    </location>
</feature>
<dbReference type="GO" id="GO:0006281">
    <property type="term" value="P:DNA repair"/>
    <property type="evidence" value="ECO:0007669"/>
    <property type="project" value="UniProtKB-KW"/>
</dbReference>
<dbReference type="GO" id="GO:0005737">
    <property type="term" value="C:cytoplasm"/>
    <property type="evidence" value="ECO:0007669"/>
    <property type="project" value="TreeGrafter"/>
</dbReference>
<comment type="catalytic activity">
    <reaction evidence="22">
        <text>ATP + H2O = ADP + phosphate + H(+)</text>
        <dbReference type="Rhea" id="RHEA:13065"/>
        <dbReference type="ChEBI" id="CHEBI:15377"/>
        <dbReference type="ChEBI" id="CHEBI:15378"/>
        <dbReference type="ChEBI" id="CHEBI:30616"/>
        <dbReference type="ChEBI" id="CHEBI:43474"/>
        <dbReference type="ChEBI" id="CHEBI:456216"/>
        <dbReference type="EC" id="3.6.4.12"/>
    </reaction>
</comment>
<keyword evidence="15" id="KW-0408">Iron</keyword>
<dbReference type="GO" id="GO:0004518">
    <property type="term" value="F:nuclease activity"/>
    <property type="evidence" value="ECO:0007669"/>
    <property type="project" value="UniProtKB-KW"/>
</dbReference>
<dbReference type="GO" id="GO:0005524">
    <property type="term" value="F:ATP binding"/>
    <property type="evidence" value="ECO:0007669"/>
    <property type="project" value="UniProtKB-KW"/>
</dbReference>
<keyword evidence="18" id="KW-0234">DNA repair</keyword>
<dbReference type="Gene3D" id="3.90.320.10">
    <property type="match status" value="1"/>
</dbReference>
<evidence type="ECO:0000256" key="7">
    <source>
        <dbReference type="ARBA" id="ARBA00022705"/>
    </source>
</evidence>
<dbReference type="GO" id="GO:0006260">
    <property type="term" value="P:DNA replication"/>
    <property type="evidence" value="ECO:0007669"/>
    <property type="project" value="UniProtKB-KW"/>
</dbReference>
<dbReference type="GO" id="GO:0003677">
    <property type="term" value="F:DNA binding"/>
    <property type="evidence" value="ECO:0007669"/>
    <property type="project" value="UniProtKB-KW"/>
</dbReference>
<dbReference type="EC" id="3.6.4.12" evidence="4"/>
<dbReference type="GO" id="GO:0017116">
    <property type="term" value="F:single-stranded DNA helicase activity"/>
    <property type="evidence" value="ECO:0007669"/>
    <property type="project" value="InterPro"/>
</dbReference>
<evidence type="ECO:0000313" key="28">
    <source>
        <dbReference type="EMBL" id="KAK2165971.1"/>
    </source>
</evidence>
<keyword evidence="14" id="KW-0067">ATP-binding</keyword>
<dbReference type="Pfam" id="PF08696">
    <property type="entry name" value="Dna2"/>
    <property type="match status" value="1"/>
</dbReference>
<evidence type="ECO:0000256" key="15">
    <source>
        <dbReference type="ARBA" id="ARBA00023004"/>
    </source>
</evidence>
<evidence type="ECO:0000256" key="3">
    <source>
        <dbReference type="ARBA" id="ARBA00007913"/>
    </source>
</evidence>
<dbReference type="CDD" id="cd18041">
    <property type="entry name" value="DEXXQc_DNA2"/>
    <property type="match status" value="1"/>
</dbReference>
<evidence type="ECO:0000256" key="2">
    <source>
        <dbReference type="ARBA" id="ARBA00004123"/>
    </source>
</evidence>
<dbReference type="InterPro" id="IPR026851">
    <property type="entry name" value="Dna2/JHS1_DEXXQ-box"/>
</dbReference>
<protein>
    <recommendedName>
        <fullName evidence="5">DNA replication ATP-dependent helicase/nuclease DNA2</fullName>
        <ecNumber evidence="4">3.6.4.12</ecNumber>
    </recommendedName>
    <alternativeName>
        <fullName evidence="21">DNA replication ATP-dependent helicase-like homolog</fullName>
    </alternativeName>
</protein>
<comment type="caution">
    <text evidence="28">The sequence shown here is derived from an EMBL/GenBank/DDBJ whole genome shotgun (WGS) entry which is preliminary data.</text>
</comment>
<evidence type="ECO:0000259" key="26">
    <source>
        <dbReference type="Pfam" id="PF13086"/>
    </source>
</evidence>
<dbReference type="InterPro" id="IPR041677">
    <property type="entry name" value="DNA2/NAM7_AAA_11"/>
</dbReference>
<keyword evidence="29" id="KW-1185">Reference proteome</keyword>
<feature type="compositionally biased region" description="Basic and acidic residues" evidence="23">
    <location>
        <begin position="151"/>
        <end position="160"/>
    </location>
</feature>
<dbReference type="PANTHER" id="PTHR43788:SF8">
    <property type="entry name" value="DNA-BINDING PROTEIN SMUBP-2"/>
    <property type="match status" value="1"/>
</dbReference>
<evidence type="ECO:0000259" key="24">
    <source>
        <dbReference type="Pfam" id="PF01930"/>
    </source>
</evidence>
<keyword evidence="11" id="KW-0227">DNA damage</keyword>
<dbReference type="Pfam" id="PF01930">
    <property type="entry name" value="Cas_Cas4"/>
    <property type="match status" value="1"/>
</dbReference>
<evidence type="ECO:0000256" key="13">
    <source>
        <dbReference type="ARBA" id="ARBA00022806"/>
    </source>
</evidence>
<feature type="region of interest" description="Disordered" evidence="23">
    <location>
        <begin position="295"/>
        <end position="323"/>
    </location>
</feature>
<comment type="subcellular location">
    <subcellularLocation>
        <location evidence="2">Nucleus</location>
    </subcellularLocation>
</comment>
<keyword evidence="19" id="KW-0539">Nucleus</keyword>
<evidence type="ECO:0000256" key="5">
    <source>
        <dbReference type="ARBA" id="ARBA00021516"/>
    </source>
</evidence>
<gene>
    <name evidence="28" type="ORF">LSH36_44g16018</name>
</gene>
<evidence type="ECO:0000256" key="6">
    <source>
        <dbReference type="ARBA" id="ARBA00022485"/>
    </source>
</evidence>
<proteinExistence type="inferred from homology"/>
<dbReference type="GO" id="GO:0016787">
    <property type="term" value="F:hydrolase activity"/>
    <property type="evidence" value="ECO:0007669"/>
    <property type="project" value="UniProtKB-KW"/>
</dbReference>
<feature type="compositionally biased region" description="Basic and acidic residues" evidence="23">
    <location>
        <begin position="42"/>
        <end position="64"/>
    </location>
</feature>
<keyword evidence="8" id="KW-0540">Nuclease</keyword>
<keyword evidence="13" id="KW-0347">Helicase</keyword>
<comment type="similarity">
    <text evidence="3">Belongs to the DNA2/NAM7 helicase family.</text>
</comment>
<organism evidence="28 29">
    <name type="scientific">Paralvinella palmiformis</name>
    <dbReference type="NCBI Taxonomy" id="53620"/>
    <lineage>
        <taxon>Eukaryota</taxon>
        <taxon>Metazoa</taxon>
        <taxon>Spiralia</taxon>
        <taxon>Lophotrochozoa</taxon>
        <taxon>Annelida</taxon>
        <taxon>Polychaeta</taxon>
        <taxon>Sedentaria</taxon>
        <taxon>Canalipalpata</taxon>
        <taxon>Terebellida</taxon>
        <taxon>Terebelliformia</taxon>
        <taxon>Alvinellidae</taxon>
        <taxon>Paralvinella</taxon>
    </lineage>
</organism>
<reference evidence="28" key="1">
    <citation type="journal article" date="2023" name="Mol. Biol. Evol.">
        <title>Third-Generation Sequencing Reveals the Adaptive Role of the Epigenome in Three Deep-Sea Polychaetes.</title>
        <authorList>
            <person name="Perez M."/>
            <person name="Aroh O."/>
            <person name="Sun Y."/>
            <person name="Lan Y."/>
            <person name="Juniper S.K."/>
            <person name="Young C.R."/>
            <person name="Angers B."/>
            <person name="Qian P.Y."/>
        </authorList>
    </citation>
    <scope>NUCLEOTIDE SEQUENCE</scope>
    <source>
        <strain evidence="28">P08H-3</strain>
    </source>
</reference>
<dbReference type="GO" id="GO:0043139">
    <property type="term" value="F:5'-3' DNA helicase activity"/>
    <property type="evidence" value="ECO:0007669"/>
    <property type="project" value="TreeGrafter"/>
</dbReference>
<evidence type="ECO:0000256" key="8">
    <source>
        <dbReference type="ARBA" id="ARBA00022722"/>
    </source>
</evidence>
<dbReference type="GO" id="GO:0046872">
    <property type="term" value="F:metal ion binding"/>
    <property type="evidence" value="ECO:0007669"/>
    <property type="project" value="UniProtKB-KW"/>
</dbReference>
<dbReference type="Pfam" id="PF13086">
    <property type="entry name" value="AAA_11"/>
    <property type="match status" value="1"/>
</dbReference>
<feature type="domain" description="DNA2/NAM7 helicase helicase" evidence="26">
    <location>
        <begin position="1229"/>
        <end position="1297"/>
    </location>
</feature>
<dbReference type="PANTHER" id="PTHR43788">
    <property type="entry name" value="DNA2/NAM7 HELICASE FAMILY MEMBER"/>
    <property type="match status" value="1"/>
</dbReference>
<evidence type="ECO:0000256" key="12">
    <source>
        <dbReference type="ARBA" id="ARBA00022801"/>
    </source>
</evidence>
<evidence type="ECO:0000256" key="9">
    <source>
        <dbReference type="ARBA" id="ARBA00022723"/>
    </source>
</evidence>
<feature type="compositionally biased region" description="Polar residues" evidence="23">
    <location>
        <begin position="242"/>
        <end position="253"/>
    </location>
</feature>
<feature type="domain" description="DNA replication factor Dna2 N-terminal" evidence="25">
    <location>
        <begin position="687"/>
        <end position="863"/>
    </location>
</feature>
<keyword evidence="7" id="KW-0235">DNA replication</keyword>
<dbReference type="Proteomes" id="UP001208570">
    <property type="component" value="Unassembled WGS sequence"/>
</dbReference>
<keyword evidence="9" id="KW-0479">Metal-binding</keyword>
<keyword evidence="6" id="KW-0004">4Fe-4S</keyword>
<dbReference type="InterPro" id="IPR011604">
    <property type="entry name" value="PDDEXK-like_dom_sf"/>
</dbReference>
<evidence type="ECO:0000256" key="11">
    <source>
        <dbReference type="ARBA" id="ARBA00022763"/>
    </source>
</evidence>
<dbReference type="Gene3D" id="3.40.50.300">
    <property type="entry name" value="P-loop containing nucleotide triphosphate hydrolases"/>
    <property type="match status" value="2"/>
</dbReference>
<keyword evidence="20" id="KW-0511">Multifunctional enzyme</keyword>
<feature type="compositionally biased region" description="Low complexity" evidence="23">
    <location>
        <begin position="223"/>
        <end position="234"/>
    </location>
</feature>
<evidence type="ECO:0000313" key="29">
    <source>
        <dbReference type="Proteomes" id="UP001208570"/>
    </source>
</evidence>
<evidence type="ECO:0000256" key="23">
    <source>
        <dbReference type="SAM" id="MobiDB-lite"/>
    </source>
</evidence>
<evidence type="ECO:0000259" key="27">
    <source>
        <dbReference type="Pfam" id="PF13087"/>
    </source>
</evidence>
<evidence type="ECO:0000256" key="10">
    <source>
        <dbReference type="ARBA" id="ARBA00022741"/>
    </source>
</evidence>
<accession>A0AAD9NF37</accession>
<dbReference type="InterPro" id="IPR022765">
    <property type="entry name" value="Dna2/Cas4_DUF83"/>
</dbReference>
<evidence type="ECO:0000259" key="25">
    <source>
        <dbReference type="Pfam" id="PF08696"/>
    </source>
</evidence>
<dbReference type="EMBL" id="JAODUP010000044">
    <property type="protein sequence ID" value="KAK2165971.1"/>
    <property type="molecule type" value="Genomic_DNA"/>
</dbReference>
<keyword evidence="10" id="KW-0547">Nucleotide-binding</keyword>
<feature type="region of interest" description="Disordered" evidence="23">
    <location>
        <begin position="223"/>
        <end position="253"/>
    </location>
</feature>
<dbReference type="FunFam" id="3.40.50.300:FF:000721">
    <property type="entry name" value="DNA replication ATP-dependent helicase/nuclease DNA2"/>
    <property type="match status" value="1"/>
</dbReference>
<comment type="cofactor">
    <cofactor evidence="1">
        <name>[4Fe-4S] cluster</name>
        <dbReference type="ChEBI" id="CHEBI:49883"/>
    </cofactor>
</comment>
<dbReference type="GO" id="GO:0051539">
    <property type="term" value="F:4 iron, 4 sulfur cluster binding"/>
    <property type="evidence" value="ECO:0007669"/>
    <property type="project" value="UniProtKB-KW"/>
</dbReference>
<evidence type="ECO:0000256" key="22">
    <source>
        <dbReference type="ARBA" id="ARBA00047995"/>
    </source>
</evidence>
<evidence type="ECO:0000256" key="18">
    <source>
        <dbReference type="ARBA" id="ARBA00023204"/>
    </source>
</evidence>
<keyword evidence="12" id="KW-0378">Hydrolase</keyword>
<evidence type="ECO:0000256" key="4">
    <source>
        <dbReference type="ARBA" id="ARBA00012551"/>
    </source>
</evidence>
<evidence type="ECO:0000256" key="16">
    <source>
        <dbReference type="ARBA" id="ARBA00023014"/>
    </source>
</evidence>
<evidence type="ECO:0000256" key="20">
    <source>
        <dbReference type="ARBA" id="ARBA00023268"/>
    </source>
</evidence>
<dbReference type="Pfam" id="PF13087">
    <property type="entry name" value="AAA_12"/>
    <property type="match status" value="1"/>
</dbReference>
<sequence>MKEGLVVFYQQRCPESYLRVGSVVGGKQAKISGFFQSISHETSDKNVKQNRNEQDSTSKLRAEKSSSFTHILSGQTSSSMSFIGQEPSGELVHQKISEVPSCLVGSPAGQCEPAVRRNAMHNRDSLEARSYNQHLLHDHSNADVILKTSQQRKESDRNHEQMNQNLSTSETLFTSESALKDDDCLEIPDTPEVVCHKELVEKKRLKVKRQISRSFLVSTSSLCSKPISSSSLKTKPNKGKAQRTTGHNVIDSRVSSLGKNIESKVGMISVMSDMGFDMHQRAQMGMDCELAKIKNGCRQDSSPRKRTRSKGSSPSPKRIASKITPVKATKLKHLVSRGAEMVHNSKSIIGQRKCSDDEAWTSTFVATVNDVADIKENLKWGLKRESFSIKNGVCSSLTDAPRKANRDQHSKNDENTLVDILSELKAALLPDGMTSQQEAKQDFDVSSIKGKETNCSPLKKATLNDTSSSTAESIVARAAFVEDEDEALDEILSELKTNISTPVSTKAYSNNLDREQTFPNKGKTSEKIATKKYPLCASRVFHDMNHLDKPSTNTEIKLSTSSMWDMLTTVPLNNKDLDDPTNSESCRGRKSNNCEKLTEEGMKSNSSHKCNIKEDMFPLDSEFDELARSPNKMSPFKVNMDEVLVYHFIINVACQNCWVKFGRHKVLRMEYDAKRNISLEVEEVFNKARKTVVLEGFWSDIHISVGDVVNILGDFNTDNICFVTDEQNFVVVHPDLLISGTSVVNCVHCMRKSVLNETFKSLQMNAFTHHDIEEVINQTLSQGWCLQEIYSHKLTEATVRDEIEKYVPQIVSFVEKYVSLRHQQLGTVQKGSCEIEITKVADIEENVWSPRFGIKGKIDLTVEIRDKNHGKWQKKVMPLELKTGKASFSMEHKGQVTLYSMMFADRRVDPESGLLLYLKEGKLETIPASYIHKRENLKITHSKEGWKFGNLPRPINRENMCRKCPQLLNCSLYQSTNEDWSLPSDHIMQTLVPQSLSHLDPVHLSYFSHWCKLLHMELSVTLTKRGIKSLWCETGFERKVALSDVGLARNESVVVSAENQPLIAIATGTLMDLDIVSVTLTLDRDLTGYPEYKDLIYRVDKLDYFNMLGINFTNLSKLMSDTPQSGRLRELIIERRKPEFDLTLSKSSIAKGNKKMVLMSKDYVLIKGYPGTVLLASYTHSAVDNILLKLKKHDVDFMRLGRAQRIHSDILPHAADTLMKDIKSVDELRKLYSSKLVVATTCLGSGHPLFNQRQFDVCIVDEASQVLQPACFGPLMCSKKFVLVGDPLQLTPVVQSKEAKAEGLDQSLFARLDDTGATYELNLQYRMNSGIMHLSNELVYGGALRCGSVTVSTTTLQLKDLKPLHEVGSWVEEALSPAQGKEVVWLNTEKLCNKLVNGKISVQQVLRDDSNMKNEIEAKTVLNLVIIATKCGLPQDSIGVITPYRQQVWLVRQLLRENKMDSIEVNTIDQYQGRDKELIIMSFVKLRAQESDIGNRGILHDLRRLNVAITRAKHKLILIGCVPALLAYQPIAALIELIGAQHVSLL</sequence>
<dbReference type="CDD" id="cd18808">
    <property type="entry name" value="SF1_C_Upf1"/>
    <property type="match status" value="1"/>
</dbReference>
<evidence type="ECO:0000256" key="19">
    <source>
        <dbReference type="ARBA" id="ARBA00023242"/>
    </source>
</evidence>
<dbReference type="InterPro" id="IPR014808">
    <property type="entry name" value="DNA_replication_fac_Dna2_N"/>
</dbReference>
<dbReference type="InterPro" id="IPR047187">
    <property type="entry name" value="SF1_C_Upf1"/>
</dbReference>
<name>A0AAD9NF37_9ANNE</name>